<dbReference type="PANTHER" id="PTHR41287">
    <property type="match status" value="1"/>
</dbReference>
<accession>A0ABV7R9X8</accession>
<protein>
    <submittedName>
        <fullName evidence="1">Uncharacterized protein</fullName>
    </submittedName>
</protein>
<gene>
    <name evidence="1" type="ORF">ACFOMH_16165</name>
</gene>
<reference evidence="2" key="1">
    <citation type="journal article" date="2019" name="Int. J. Syst. Evol. Microbiol.">
        <title>The Global Catalogue of Microorganisms (GCM) 10K type strain sequencing project: providing services to taxonomists for standard genome sequencing and annotation.</title>
        <authorList>
            <consortium name="The Broad Institute Genomics Platform"/>
            <consortium name="The Broad Institute Genome Sequencing Center for Infectious Disease"/>
            <person name="Wu L."/>
            <person name="Ma J."/>
        </authorList>
    </citation>
    <scope>NUCLEOTIDE SEQUENCE [LARGE SCALE GENOMIC DNA]</scope>
    <source>
        <strain evidence="2">KCTC 42899</strain>
    </source>
</reference>
<sequence length="90" mass="10185">MTAWARKVVEGKVEAGHLTRLACQRHLDDLKAGKDRGLVWDRDAALHAIEFFSHLRHSTGEWAGQPFDLQPWQQFVVGSVFVNRPGFTGE</sequence>
<dbReference type="RefSeq" id="WP_377745761.1">
    <property type="nucleotide sequence ID" value="NZ_JBHRXJ010000013.1"/>
</dbReference>
<evidence type="ECO:0000313" key="2">
    <source>
        <dbReference type="Proteomes" id="UP001595721"/>
    </source>
</evidence>
<keyword evidence="2" id="KW-1185">Reference proteome</keyword>
<dbReference type="PANTHER" id="PTHR41287:SF1">
    <property type="entry name" value="PROTEIN YMFN"/>
    <property type="match status" value="1"/>
</dbReference>
<dbReference type="InterPro" id="IPR005021">
    <property type="entry name" value="Terminase_largesu-like"/>
</dbReference>
<dbReference type="EMBL" id="JBHRXJ010000013">
    <property type="protein sequence ID" value="MFC3529713.1"/>
    <property type="molecule type" value="Genomic_DNA"/>
</dbReference>
<dbReference type="Proteomes" id="UP001595721">
    <property type="component" value="Unassembled WGS sequence"/>
</dbReference>
<name>A0ABV7R9X8_9RHOB</name>
<comment type="caution">
    <text evidence="1">The sequence shown here is derived from an EMBL/GenBank/DDBJ whole genome shotgun (WGS) entry which is preliminary data.</text>
</comment>
<organism evidence="1 2">
    <name type="scientific">Paracoccus mangrovi</name>
    <dbReference type="NCBI Taxonomy" id="1715645"/>
    <lineage>
        <taxon>Bacteria</taxon>
        <taxon>Pseudomonadati</taxon>
        <taxon>Pseudomonadota</taxon>
        <taxon>Alphaproteobacteria</taxon>
        <taxon>Rhodobacterales</taxon>
        <taxon>Paracoccaceae</taxon>
        <taxon>Paracoccus</taxon>
    </lineage>
</organism>
<evidence type="ECO:0000313" key="1">
    <source>
        <dbReference type="EMBL" id="MFC3529713.1"/>
    </source>
</evidence>
<proteinExistence type="predicted"/>